<accession>A0A9P1DGT8</accession>
<evidence type="ECO:0000313" key="1">
    <source>
        <dbReference type="EMBL" id="CAI4009936.1"/>
    </source>
</evidence>
<gene>
    <name evidence="1" type="ORF">C1SCF055_LOCUS35260</name>
</gene>
<proteinExistence type="predicted"/>
<sequence>MPGLTDSWAALDGHERKPMVKALQGSSIKLGFFEPNFKSTSSNHRLFSRAEQRAAQGSMDQSVKADLRAVHYSLGEDGPGRVNYEWYETELERCAKSHWDPSRKKALIGVDPFNTRAARLEMSRRSFKADREAPRPSSSWF</sequence>
<dbReference type="EMBL" id="CAMXCT020004669">
    <property type="protein sequence ID" value="CAL1163311.1"/>
    <property type="molecule type" value="Genomic_DNA"/>
</dbReference>
<dbReference type="AlphaFoldDB" id="A0A9P1DGT8"/>
<keyword evidence="3" id="KW-1185">Reference proteome</keyword>
<dbReference type="EMBL" id="CAMXCT010004669">
    <property type="protein sequence ID" value="CAI4009936.1"/>
    <property type="molecule type" value="Genomic_DNA"/>
</dbReference>
<dbReference type="Proteomes" id="UP001152797">
    <property type="component" value="Unassembled WGS sequence"/>
</dbReference>
<evidence type="ECO:0000313" key="2">
    <source>
        <dbReference type="EMBL" id="CAL4797248.1"/>
    </source>
</evidence>
<name>A0A9P1DGT8_9DINO</name>
<evidence type="ECO:0000313" key="3">
    <source>
        <dbReference type="Proteomes" id="UP001152797"/>
    </source>
</evidence>
<reference evidence="1" key="1">
    <citation type="submission" date="2022-10" db="EMBL/GenBank/DDBJ databases">
        <authorList>
            <person name="Chen Y."/>
            <person name="Dougan E. K."/>
            <person name="Chan C."/>
            <person name="Rhodes N."/>
            <person name="Thang M."/>
        </authorList>
    </citation>
    <scope>NUCLEOTIDE SEQUENCE</scope>
</reference>
<dbReference type="EMBL" id="CAMXCT030004669">
    <property type="protein sequence ID" value="CAL4797248.1"/>
    <property type="molecule type" value="Genomic_DNA"/>
</dbReference>
<organism evidence="1">
    <name type="scientific">Cladocopium goreaui</name>
    <dbReference type="NCBI Taxonomy" id="2562237"/>
    <lineage>
        <taxon>Eukaryota</taxon>
        <taxon>Sar</taxon>
        <taxon>Alveolata</taxon>
        <taxon>Dinophyceae</taxon>
        <taxon>Suessiales</taxon>
        <taxon>Symbiodiniaceae</taxon>
        <taxon>Cladocopium</taxon>
    </lineage>
</organism>
<reference evidence="2 3" key="2">
    <citation type="submission" date="2024-05" db="EMBL/GenBank/DDBJ databases">
        <authorList>
            <person name="Chen Y."/>
            <person name="Shah S."/>
            <person name="Dougan E. K."/>
            <person name="Thang M."/>
            <person name="Chan C."/>
        </authorList>
    </citation>
    <scope>NUCLEOTIDE SEQUENCE [LARGE SCALE GENOMIC DNA]</scope>
</reference>
<protein>
    <submittedName>
        <fullName evidence="1">Uncharacterized protein</fullName>
    </submittedName>
</protein>
<comment type="caution">
    <text evidence="1">The sequence shown here is derived from an EMBL/GenBank/DDBJ whole genome shotgun (WGS) entry which is preliminary data.</text>
</comment>
<dbReference type="OrthoDB" id="440209at2759"/>